<organism evidence="2 3">
    <name type="scientific">Rhizopus oryzae</name>
    <name type="common">Mucormycosis agent</name>
    <name type="synonym">Rhizopus arrhizus var. delemar</name>
    <dbReference type="NCBI Taxonomy" id="64495"/>
    <lineage>
        <taxon>Eukaryota</taxon>
        <taxon>Fungi</taxon>
        <taxon>Fungi incertae sedis</taxon>
        <taxon>Mucoromycota</taxon>
        <taxon>Mucoromycotina</taxon>
        <taxon>Mucoromycetes</taxon>
        <taxon>Mucorales</taxon>
        <taxon>Mucorineae</taxon>
        <taxon>Rhizopodaceae</taxon>
        <taxon>Rhizopus</taxon>
    </lineage>
</organism>
<evidence type="ECO:0000313" key="3">
    <source>
        <dbReference type="Proteomes" id="UP000717996"/>
    </source>
</evidence>
<evidence type="ECO:0008006" key="4">
    <source>
        <dbReference type="Google" id="ProtNLM"/>
    </source>
</evidence>
<dbReference type="Gene3D" id="1.10.150.130">
    <property type="match status" value="1"/>
</dbReference>
<dbReference type="EMBL" id="JAANIT010003824">
    <property type="protein sequence ID" value="KAG1533487.1"/>
    <property type="molecule type" value="Genomic_DNA"/>
</dbReference>
<dbReference type="SUPFAM" id="SSF47823">
    <property type="entry name" value="lambda integrase-like, N-terminal domain"/>
    <property type="match status" value="1"/>
</dbReference>
<protein>
    <recommendedName>
        <fullName evidence="4">Core-binding (CB) domain-containing protein</fullName>
    </recommendedName>
</protein>
<name>A0A9P6XVV6_RHIOR</name>
<comment type="caution">
    <text evidence="2">The sequence shown here is derived from an EMBL/GenBank/DDBJ whole genome shotgun (WGS) entry which is preliminary data.</text>
</comment>
<gene>
    <name evidence="2" type="ORF">G6F51_012585</name>
</gene>
<dbReference type="AlphaFoldDB" id="A0A9P6XVV6"/>
<dbReference type="GO" id="GO:0003677">
    <property type="term" value="F:DNA binding"/>
    <property type="evidence" value="ECO:0007669"/>
    <property type="project" value="UniProtKB-KW"/>
</dbReference>
<dbReference type="PANTHER" id="PTHR35617">
    <property type="entry name" value="PHAGE_INTEGRASE DOMAIN-CONTAINING PROTEIN"/>
    <property type="match status" value="1"/>
</dbReference>
<proteinExistence type="predicted"/>
<sequence length="350" mass="40195">MVENGNVLVPTMEVYTTGSPKNKTGEDQEGSTCNALLVDTTLVPHGEQPETEESADIFQVEEMVDDRMELIRKTRTTEGLTLENADYLNKATRNSTQRIYNSAWKKWTNWCRKQDPKVDATQYNVLKVIKFLLENKELSSQTLNGIRSAIASVWKVLHPLETPLADQEVIRSFFEAKRKQEVRIPSQEQLMIWDTDILLKNIKKKWLTNGDLELYELQKKAILLLSLATMARLGSDIGRLQKRDVLFEWNKERKISGVTIHFRLPKETQVKSVKIGLIDDSNICPVKTVHTFVERSAKLRSNLPESHTLWLAYCSGQNWCTKMKISIASPPYVCDFCDIYHLKGSLKYTL</sequence>
<keyword evidence="1" id="KW-0238">DNA-binding</keyword>
<dbReference type="PANTHER" id="PTHR35617:SF3">
    <property type="entry name" value="CORE-BINDING (CB) DOMAIN-CONTAINING PROTEIN"/>
    <property type="match status" value="1"/>
</dbReference>
<evidence type="ECO:0000313" key="2">
    <source>
        <dbReference type="EMBL" id="KAG1533487.1"/>
    </source>
</evidence>
<accession>A0A9P6XVV6</accession>
<evidence type="ECO:0000256" key="1">
    <source>
        <dbReference type="ARBA" id="ARBA00023125"/>
    </source>
</evidence>
<dbReference type="Proteomes" id="UP000717996">
    <property type="component" value="Unassembled WGS sequence"/>
</dbReference>
<reference evidence="2" key="1">
    <citation type="journal article" date="2020" name="Microb. Genom.">
        <title>Genetic diversity of clinical and environmental Mucorales isolates obtained from an investigation of mucormycosis cases among solid organ transplant recipients.</title>
        <authorList>
            <person name="Nguyen M.H."/>
            <person name="Kaul D."/>
            <person name="Muto C."/>
            <person name="Cheng S.J."/>
            <person name="Richter R.A."/>
            <person name="Bruno V.M."/>
            <person name="Liu G."/>
            <person name="Beyhan S."/>
            <person name="Sundermann A.J."/>
            <person name="Mounaud S."/>
            <person name="Pasculle A.W."/>
            <person name="Nierman W.C."/>
            <person name="Driscoll E."/>
            <person name="Cumbie R."/>
            <person name="Clancy C.J."/>
            <person name="Dupont C.L."/>
        </authorList>
    </citation>
    <scope>NUCLEOTIDE SEQUENCE</scope>
    <source>
        <strain evidence="2">GL16</strain>
    </source>
</reference>
<dbReference type="InterPro" id="IPR010998">
    <property type="entry name" value="Integrase_recombinase_N"/>
</dbReference>